<comment type="cofactor">
    <cofactor evidence="1">
        <name>pyridoxal 5'-phosphate</name>
        <dbReference type="ChEBI" id="CHEBI:597326"/>
    </cofactor>
</comment>
<evidence type="ECO:0000256" key="4">
    <source>
        <dbReference type="ARBA" id="ARBA00023239"/>
    </source>
</evidence>
<dbReference type="EMBL" id="JACJVN010000065">
    <property type="protein sequence ID" value="MBB6678964.1"/>
    <property type="molecule type" value="Genomic_DNA"/>
</dbReference>
<dbReference type="EC" id="4.4.1.13" evidence="2"/>
<dbReference type="RefSeq" id="WP_185180231.1">
    <property type="nucleotide sequence ID" value="NZ_CBCSEP010000002.1"/>
</dbReference>
<dbReference type="InterPro" id="IPR051798">
    <property type="entry name" value="Class-II_PLP-Dep_Aminotrans"/>
</dbReference>
<evidence type="ECO:0000256" key="1">
    <source>
        <dbReference type="ARBA" id="ARBA00001933"/>
    </source>
</evidence>
<keyword evidence="4" id="KW-0456">Lyase</keyword>
<dbReference type="InterPro" id="IPR015422">
    <property type="entry name" value="PyrdxlP-dep_Trfase_small"/>
</dbReference>
<reference evidence="7 8" key="1">
    <citation type="submission" date="2020-08" db="EMBL/GenBank/DDBJ databases">
        <title>Cohnella phylogeny.</title>
        <authorList>
            <person name="Dunlap C."/>
        </authorList>
    </citation>
    <scope>NUCLEOTIDE SEQUENCE [LARGE SCALE GENOMIC DNA]</scope>
    <source>
        <strain evidence="7 8">DSM 103658</strain>
    </source>
</reference>
<dbReference type="GO" id="GO:0047804">
    <property type="term" value="F:cysteine-S-conjugate beta-lyase activity"/>
    <property type="evidence" value="ECO:0007669"/>
    <property type="project" value="UniProtKB-EC"/>
</dbReference>
<evidence type="ECO:0000256" key="3">
    <source>
        <dbReference type="ARBA" id="ARBA00022898"/>
    </source>
</evidence>
<dbReference type="InterPro" id="IPR015421">
    <property type="entry name" value="PyrdxlP-dep_Trfase_major"/>
</dbReference>
<evidence type="ECO:0000256" key="5">
    <source>
        <dbReference type="ARBA" id="ARBA00037974"/>
    </source>
</evidence>
<keyword evidence="3" id="KW-0663">Pyridoxal phosphate</keyword>
<dbReference type="Gene3D" id="3.40.640.10">
    <property type="entry name" value="Type I PLP-dependent aspartate aminotransferase-like (Major domain)"/>
    <property type="match status" value="1"/>
</dbReference>
<keyword evidence="7" id="KW-0032">Aminotransferase</keyword>
<dbReference type="PANTHER" id="PTHR43525">
    <property type="entry name" value="PROTEIN MALY"/>
    <property type="match status" value="1"/>
</dbReference>
<gene>
    <name evidence="7" type="ORF">H4Q31_16870</name>
</gene>
<dbReference type="NCBIfam" id="TIGR04350">
    <property type="entry name" value="C_S_lyase_PatB"/>
    <property type="match status" value="1"/>
</dbReference>
<dbReference type="InterPro" id="IPR015424">
    <property type="entry name" value="PyrdxlP-dep_Trfase"/>
</dbReference>
<feature type="domain" description="Aminotransferase class I/classII large" evidence="6">
    <location>
        <begin position="33"/>
        <end position="383"/>
    </location>
</feature>
<dbReference type="GO" id="GO:0030170">
    <property type="term" value="F:pyridoxal phosphate binding"/>
    <property type="evidence" value="ECO:0007669"/>
    <property type="project" value="InterPro"/>
</dbReference>
<name>A0A841TCD4_9BACL</name>
<evidence type="ECO:0000313" key="8">
    <source>
        <dbReference type="Proteomes" id="UP000574133"/>
    </source>
</evidence>
<dbReference type="SUPFAM" id="SSF53383">
    <property type="entry name" value="PLP-dependent transferases"/>
    <property type="match status" value="1"/>
</dbReference>
<dbReference type="PANTHER" id="PTHR43525:SF1">
    <property type="entry name" value="PROTEIN MALY"/>
    <property type="match status" value="1"/>
</dbReference>
<dbReference type="InterPro" id="IPR027619">
    <property type="entry name" value="C-S_lyase_PatB-like"/>
</dbReference>
<sequence>MIYDFNQHVDLTGFGSVKQEATSRIFGESDLLPLWVADMDFQGPQEVIEALRRRVDSGIYGYSMRTEAMDEAVIGWMDRRHGWRIQKEWLCHSPGVVTALAACVQSFTAEGDAIVIQPPVYPPFSKVVTENGRKLVTNPLRLTDGRYEMDLEDLEAKIEANGAKMLILCSPHNPVGRVWSEEELAAVIAICRRHGVMIISDEIHADLALPSSRHTVLAKLMNEDERFVICMAPSKTFNMAGLQSSFIIIPNEEIRKAFTAYMERLHIGGANAMALTAAEAAYRHGDEWLDQALRYIAGNMDYLMDYVAAHMPELEVVRPEGTYLVWMDFRAYGLSPVQLSDWMTKTAKVALNAGYHFGAEGEGFMRLNAAAPRAVLAEALQRIREALPGMPAPAEAEVKAEA</sequence>
<dbReference type="InterPro" id="IPR004839">
    <property type="entry name" value="Aminotransferase_I/II_large"/>
</dbReference>
<proteinExistence type="inferred from homology"/>
<dbReference type="Pfam" id="PF00155">
    <property type="entry name" value="Aminotran_1_2"/>
    <property type="match status" value="1"/>
</dbReference>
<comment type="caution">
    <text evidence="7">The sequence shown here is derived from an EMBL/GenBank/DDBJ whole genome shotgun (WGS) entry which is preliminary data.</text>
</comment>
<evidence type="ECO:0000259" key="6">
    <source>
        <dbReference type="Pfam" id="PF00155"/>
    </source>
</evidence>
<evidence type="ECO:0000256" key="2">
    <source>
        <dbReference type="ARBA" id="ARBA00012224"/>
    </source>
</evidence>
<protein>
    <recommendedName>
        <fullName evidence="2">cysteine-S-conjugate beta-lyase</fullName>
        <ecNumber evidence="2">4.4.1.13</ecNumber>
    </recommendedName>
</protein>
<dbReference type="Proteomes" id="UP000574133">
    <property type="component" value="Unassembled WGS sequence"/>
</dbReference>
<dbReference type="CDD" id="cd00609">
    <property type="entry name" value="AAT_like"/>
    <property type="match status" value="1"/>
</dbReference>
<keyword evidence="8" id="KW-1185">Reference proteome</keyword>
<dbReference type="Gene3D" id="3.90.1150.10">
    <property type="entry name" value="Aspartate Aminotransferase, domain 1"/>
    <property type="match status" value="1"/>
</dbReference>
<comment type="similarity">
    <text evidence="5">Belongs to the class-II pyridoxal-phosphate-dependent aminotransferase family. MalY/PatB cystathionine beta-lyase subfamily.</text>
</comment>
<dbReference type="GO" id="GO:0008483">
    <property type="term" value="F:transaminase activity"/>
    <property type="evidence" value="ECO:0007669"/>
    <property type="project" value="UniProtKB-KW"/>
</dbReference>
<keyword evidence="7" id="KW-0808">Transferase</keyword>
<dbReference type="AlphaFoldDB" id="A0A841TCD4"/>
<accession>A0A841TCD4</accession>
<organism evidence="7 8">
    <name type="scientific">Cohnella lubricantis</name>
    <dbReference type="NCBI Taxonomy" id="2163172"/>
    <lineage>
        <taxon>Bacteria</taxon>
        <taxon>Bacillati</taxon>
        <taxon>Bacillota</taxon>
        <taxon>Bacilli</taxon>
        <taxon>Bacillales</taxon>
        <taxon>Paenibacillaceae</taxon>
        <taxon>Cohnella</taxon>
    </lineage>
</organism>
<evidence type="ECO:0000313" key="7">
    <source>
        <dbReference type="EMBL" id="MBB6678964.1"/>
    </source>
</evidence>